<accession>A0A7T6ZLY3</accession>
<evidence type="ECO:0000313" key="1">
    <source>
        <dbReference type="EMBL" id="QQK88325.1"/>
    </source>
</evidence>
<keyword evidence="2" id="KW-1185">Reference proteome</keyword>
<dbReference type="Proteomes" id="UP000595268">
    <property type="component" value="Segment"/>
</dbReference>
<evidence type="ECO:0000313" key="2">
    <source>
        <dbReference type="Proteomes" id="UP000595268"/>
    </source>
</evidence>
<sequence length="789" mass="88354">MPIIQQSIKNLKGGISQQPDSLRYPDQGAVQINGWTSETTGLQKRPPVVYVGKLATARAFGDKSYIHLINRDEFEQYYVVFTGSEIKVFDLGGKSYEVNGDLSYIKTSSPRDDLRMVTVADYTFIINRKVVVQEGSSYHNDNTYKPNGRALINVRGGQYGRVLAVGINGEWCGDVTLPDGSSPEHSKQMDSISIANKLVDSLKKKFTDYTFEVNKEGVIVITAPDGVDIKKIETKDGYNNQLINGIISTVQTFNKLPATAPDGYIVEILNDPSQSSDGYFVKYSSEMKAWKECPKWNLKKGLDAKTLCHALRRNEDNSFSLVTLDWNDRVCGDDDTNPMPSFVGSTLNDVFFYRNRLGFLSGENVILSRTGRYYNFFPQSVATLSDDDPIDVAVSNNRISILQYAVPFNDELLLWSDEAQFVLTSGGILSSKTVELNLTSEFDVSDKARPFSMGRGVYFAAPRANHTSIKRYYAVQDVSEVKDAEDISSHVPRYIPNGVYSITGSGTENFCAILTSGAQHKLFIYKFYYSDSNLLIQSWSHWDFGESVKILAAGCISSEMHLIFESNDAIWLGRLNFTGNTVDFPDTEKYRTFIDHKVEVKLQGTYDINLNETTVSYDSIWSHTINDDRDIYLVDSKGVSYRFEAGQKELKLQGNRVGQNFIAGFMIPFKYEFSKFLIKKIAEDGSVATEDTGRLQLQRAWVTYEDSGGFDVTVYGKSHEPQVYTMSGRTIGDPLELLSQVSINSGKFQWSIGSQAEFSRSVITSDTTTPLSLIGAGWEGRYVKRSQGI</sequence>
<reference evidence="1 2" key="1">
    <citation type="submission" date="2020-12" db="EMBL/GenBank/DDBJ databases">
        <authorList>
            <person name="Rakov C."/>
            <person name="Alkalay-Oren S."/>
            <person name="Coppenhagen-Glazer S."/>
            <person name="Hazan R."/>
        </authorList>
    </citation>
    <scope>NUCLEOTIDE SEQUENCE [LARGE SCALE GENOMIC DNA]</scope>
</reference>
<dbReference type="Pfam" id="PF25675">
    <property type="entry name" value="Phage_nozzle"/>
    <property type="match status" value="1"/>
</dbReference>
<proteinExistence type="predicted"/>
<dbReference type="InterPro" id="IPR058003">
    <property type="entry name" value="Phage_gp12"/>
</dbReference>
<dbReference type="EMBL" id="MW358928">
    <property type="protein sequence ID" value="QQK88325.1"/>
    <property type="molecule type" value="Genomic_DNA"/>
</dbReference>
<organism evidence="1 2">
    <name type="scientific">Providencia phage PSTRCR_120</name>
    <dbReference type="NCBI Taxonomy" id="2800826"/>
    <lineage>
        <taxon>Viruses</taxon>
        <taxon>Duplodnaviria</taxon>
        <taxon>Heunggongvirae</taxon>
        <taxon>Uroviricota</taxon>
        <taxon>Caudoviricetes</taxon>
        <taxon>Autographivirales</taxon>
        <taxon>Autotranscriptaviridae</taxon>
        <taxon>Studiervirinae</taxon>
        <taxon>Solymavirus</taxon>
        <taxon>Solymavirus PSTRCR120</taxon>
    </lineage>
</organism>
<name>A0A7T6ZLY3_9CAUD</name>
<protein>
    <submittedName>
        <fullName evidence="1">Non-contractile tail tubular protein</fullName>
    </submittedName>
</protein>